<dbReference type="PANTHER" id="PTHR33788:SF1">
    <property type="entry name" value="ZINC-BINDING PROTEIN"/>
    <property type="match status" value="1"/>
</dbReference>
<accession>A0AAE0LAZ8</accession>
<dbReference type="EMBL" id="LGRX02005560">
    <property type="protein sequence ID" value="KAK3278224.1"/>
    <property type="molecule type" value="Genomic_DNA"/>
</dbReference>
<dbReference type="InterPro" id="IPR007513">
    <property type="entry name" value="SERF-like_N"/>
</dbReference>
<evidence type="ECO:0000313" key="3">
    <source>
        <dbReference type="EMBL" id="KAK3278224.1"/>
    </source>
</evidence>
<dbReference type="PANTHER" id="PTHR33788">
    <property type="entry name" value="OS07G0114300 PROTEIN"/>
    <property type="match status" value="1"/>
</dbReference>
<evidence type="ECO:0000259" key="2">
    <source>
        <dbReference type="Pfam" id="PF12907"/>
    </source>
</evidence>
<reference evidence="3 4" key="1">
    <citation type="journal article" date="2015" name="Genome Biol. Evol.">
        <title>Comparative Genomics of a Bacterivorous Green Alga Reveals Evolutionary Causalities and Consequences of Phago-Mixotrophic Mode of Nutrition.</title>
        <authorList>
            <person name="Burns J.A."/>
            <person name="Paasch A."/>
            <person name="Narechania A."/>
            <person name="Kim E."/>
        </authorList>
    </citation>
    <scope>NUCLEOTIDE SEQUENCE [LARGE SCALE GENOMIC DNA]</scope>
    <source>
        <strain evidence="3 4">PLY_AMNH</strain>
    </source>
</reference>
<gene>
    <name evidence="3" type="ORF">CYMTET_13824</name>
</gene>
<evidence type="ECO:0000259" key="1">
    <source>
        <dbReference type="Pfam" id="PF04419"/>
    </source>
</evidence>
<protein>
    <submittedName>
        <fullName evidence="3">Uncharacterized protein</fullName>
    </submittedName>
</protein>
<sequence>MGGGNGQKSAKARERAQAKLAAEAKGSQLKTNEKSMSLKCAVCMQTFMCTSTEVKLREHSDNKHPKEDFYRCFPSMTPEAQEAAAADAAAAEVAAKVAAQQAPKEKQKAKVYKGSK</sequence>
<dbReference type="Pfam" id="PF04419">
    <property type="entry name" value="SERF-like_N"/>
    <property type="match status" value="1"/>
</dbReference>
<dbReference type="Gene3D" id="4.10.1050.10">
    <property type="entry name" value="At2g23090-like"/>
    <property type="match status" value="1"/>
</dbReference>
<organism evidence="3 4">
    <name type="scientific">Cymbomonas tetramitiformis</name>
    <dbReference type="NCBI Taxonomy" id="36881"/>
    <lineage>
        <taxon>Eukaryota</taxon>
        <taxon>Viridiplantae</taxon>
        <taxon>Chlorophyta</taxon>
        <taxon>Pyramimonadophyceae</taxon>
        <taxon>Pyramimonadales</taxon>
        <taxon>Pyramimonadaceae</taxon>
        <taxon>Cymbomonas</taxon>
    </lineage>
</organism>
<evidence type="ECO:0000313" key="4">
    <source>
        <dbReference type="Proteomes" id="UP001190700"/>
    </source>
</evidence>
<dbReference type="Proteomes" id="UP001190700">
    <property type="component" value="Unassembled WGS sequence"/>
</dbReference>
<dbReference type="InterPro" id="IPR039713">
    <property type="entry name" value="At2g23090-like"/>
</dbReference>
<keyword evidence="4" id="KW-1185">Reference proteome</keyword>
<name>A0AAE0LAZ8_9CHLO</name>
<dbReference type="SUPFAM" id="SSF118359">
    <property type="entry name" value="Expressed protein At2g23090/F21P24.15"/>
    <property type="match status" value="1"/>
</dbReference>
<dbReference type="Pfam" id="PF12907">
    <property type="entry name" value="zf-met2"/>
    <property type="match status" value="1"/>
</dbReference>
<feature type="domain" description="Small EDRK-rich factor-like N-terminal" evidence="1">
    <location>
        <begin position="3"/>
        <end position="36"/>
    </location>
</feature>
<dbReference type="AlphaFoldDB" id="A0AAE0LAZ8"/>
<proteinExistence type="predicted"/>
<comment type="caution">
    <text evidence="3">The sequence shown here is derived from an EMBL/GenBank/DDBJ whole genome shotgun (WGS) entry which is preliminary data.</text>
</comment>
<feature type="domain" description="At2g23090-like zinc-binding" evidence="2">
    <location>
        <begin position="39"/>
        <end position="75"/>
    </location>
</feature>
<dbReference type="InterPro" id="IPR026939">
    <property type="entry name" value="ZNF706/At2g23090_sf"/>
</dbReference>
<dbReference type="InterPro" id="IPR039438">
    <property type="entry name" value="At2g23090-like_Znf"/>
</dbReference>